<dbReference type="Gene3D" id="3.90.190.20">
    <property type="entry name" value="Mur ligase, C-terminal domain"/>
    <property type="match status" value="1"/>
</dbReference>
<dbReference type="InterPro" id="IPR013221">
    <property type="entry name" value="Mur_ligase_cen"/>
</dbReference>
<evidence type="ECO:0000256" key="1">
    <source>
        <dbReference type="ARBA" id="ARBA00005898"/>
    </source>
</evidence>
<dbReference type="AlphaFoldDB" id="A0A382CVG8"/>
<proteinExistence type="inferred from homology"/>
<dbReference type="GO" id="GO:0051301">
    <property type="term" value="P:cell division"/>
    <property type="evidence" value="ECO:0007669"/>
    <property type="project" value="InterPro"/>
</dbReference>
<reference evidence="4" key="1">
    <citation type="submission" date="2018-05" db="EMBL/GenBank/DDBJ databases">
        <authorList>
            <person name="Lanie J.A."/>
            <person name="Ng W.-L."/>
            <person name="Kazmierczak K.M."/>
            <person name="Andrzejewski T.M."/>
            <person name="Davidsen T.M."/>
            <person name="Wayne K.J."/>
            <person name="Tettelin H."/>
            <person name="Glass J.I."/>
            <person name="Rusch D."/>
            <person name="Podicherti R."/>
            <person name="Tsui H.-C.T."/>
            <person name="Winkler M.E."/>
        </authorList>
    </citation>
    <scope>NUCLEOTIDE SEQUENCE</scope>
</reference>
<dbReference type="Gene3D" id="3.40.1190.10">
    <property type="entry name" value="Mur-like, catalytic domain"/>
    <property type="match status" value="1"/>
</dbReference>
<dbReference type="Pfam" id="PF02875">
    <property type="entry name" value="Mur_ligase_C"/>
    <property type="match status" value="1"/>
</dbReference>
<evidence type="ECO:0000259" key="3">
    <source>
        <dbReference type="Pfam" id="PF08245"/>
    </source>
</evidence>
<name>A0A382CVG8_9ZZZZ</name>
<dbReference type="FunFam" id="3.90.190.20:FF:000006">
    <property type="entry name" value="UDP-N-acetylmuramoyl-L-alanyl-D-glutamate--2,6-diaminopimelate ligase"/>
    <property type="match status" value="1"/>
</dbReference>
<comment type="similarity">
    <text evidence="1">Belongs to the MurCDEF family. MurE subfamily.</text>
</comment>
<dbReference type="Pfam" id="PF08245">
    <property type="entry name" value="Mur_ligase_M"/>
    <property type="match status" value="1"/>
</dbReference>
<dbReference type="InterPro" id="IPR036615">
    <property type="entry name" value="Mur_ligase_C_dom_sf"/>
</dbReference>
<organism evidence="4">
    <name type="scientific">marine metagenome</name>
    <dbReference type="NCBI Taxonomy" id="408172"/>
    <lineage>
        <taxon>unclassified sequences</taxon>
        <taxon>metagenomes</taxon>
        <taxon>ecological metagenomes</taxon>
    </lineage>
</organism>
<dbReference type="InterPro" id="IPR036565">
    <property type="entry name" value="Mur-like_cat_sf"/>
</dbReference>
<feature type="non-terminal residue" evidence="4">
    <location>
        <position position="1"/>
    </location>
</feature>
<accession>A0A382CVG8</accession>
<evidence type="ECO:0008006" key="5">
    <source>
        <dbReference type="Google" id="ProtNLM"/>
    </source>
</evidence>
<dbReference type="SUPFAM" id="SSF53623">
    <property type="entry name" value="MurD-like peptide ligases, catalytic domain"/>
    <property type="match status" value="1"/>
</dbReference>
<dbReference type="GO" id="GO:0005524">
    <property type="term" value="F:ATP binding"/>
    <property type="evidence" value="ECO:0007669"/>
    <property type="project" value="InterPro"/>
</dbReference>
<dbReference type="InterPro" id="IPR004101">
    <property type="entry name" value="Mur_ligase_C"/>
</dbReference>
<dbReference type="GO" id="GO:0005737">
    <property type="term" value="C:cytoplasm"/>
    <property type="evidence" value="ECO:0007669"/>
    <property type="project" value="InterPro"/>
</dbReference>
<dbReference type="NCBIfam" id="TIGR01085">
    <property type="entry name" value="murE"/>
    <property type="match status" value="1"/>
</dbReference>
<dbReference type="EMBL" id="UINC01036228">
    <property type="protein sequence ID" value="SVB29869.1"/>
    <property type="molecule type" value="Genomic_DNA"/>
</dbReference>
<feature type="domain" description="Mur ligase central" evidence="3">
    <location>
        <begin position="5"/>
        <end position="67"/>
    </location>
</feature>
<dbReference type="PANTHER" id="PTHR23135:SF4">
    <property type="entry name" value="UDP-N-ACETYLMURAMOYL-L-ALANYL-D-GLUTAMATE--2,6-DIAMINOPIMELATE LIGASE MURE HOMOLOG, CHLOROPLASTIC"/>
    <property type="match status" value="1"/>
</dbReference>
<feature type="domain" description="Mur ligase C-terminal" evidence="2">
    <location>
        <begin position="89"/>
        <end position="215"/>
    </location>
</feature>
<dbReference type="GO" id="GO:0016881">
    <property type="term" value="F:acid-amino acid ligase activity"/>
    <property type="evidence" value="ECO:0007669"/>
    <property type="project" value="InterPro"/>
</dbReference>
<dbReference type="InterPro" id="IPR005761">
    <property type="entry name" value="UDP-N-AcMur-Glu-dNH2Pim_ligase"/>
</dbReference>
<evidence type="ECO:0000259" key="2">
    <source>
        <dbReference type="Pfam" id="PF02875"/>
    </source>
</evidence>
<sequence length="248" mass="27051">ANRVVKATNAPVISYGVKSEADLMASDISSDLNGVSFKAITPKGKVIIKLPVLGDYNVYNALASIGIGLHNKCSLSQIKKGLESTIVPGRFEPINCGQDFAVIVDYAHTPDALENLLQAANRIKQNRTICVFGCGGDRDQSKRPMMGEIASKLADHSIITSDNPRTEDPDQILADIISGIADTTRYQLIPDRRIAIRYAIELAQTGDLIVIAGKGHEDYQVIGQEKLPFDDRQVAREFLNPQMTTVDQ</sequence>
<evidence type="ECO:0000313" key="4">
    <source>
        <dbReference type="EMBL" id="SVB29869.1"/>
    </source>
</evidence>
<dbReference type="PANTHER" id="PTHR23135">
    <property type="entry name" value="MUR LIGASE FAMILY MEMBER"/>
    <property type="match status" value="1"/>
</dbReference>
<gene>
    <name evidence="4" type="ORF">METZ01_LOCUS182723</name>
</gene>
<protein>
    <recommendedName>
        <fullName evidence="5">Mur ligase C-terminal domain-containing protein</fullName>
    </recommendedName>
</protein>
<dbReference type="GO" id="GO:0008360">
    <property type="term" value="P:regulation of cell shape"/>
    <property type="evidence" value="ECO:0007669"/>
    <property type="project" value="InterPro"/>
</dbReference>
<dbReference type="SUPFAM" id="SSF53244">
    <property type="entry name" value="MurD-like peptide ligases, peptide-binding domain"/>
    <property type="match status" value="1"/>
</dbReference>